<comment type="caution">
    <text evidence="2">The sequence shown here is derived from an EMBL/GenBank/DDBJ whole genome shotgun (WGS) entry which is preliminary data.</text>
</comment>
<name>A0ABN3K7T9_9ACTN</name>
<proteinExistence type="predicted"/>
<dbReference type="SUPFAM" id="SSF53850">
    <property type="entry name" value="Periplasmic binding protein-like II"/>
    <property type="match status" value="1"/>
</dbReference>
<reference evidence="2 3" key="1">
    <citation type="journal article" date="2019" name="Int. J. Syst. Evol. Microbiol.">
        <title>The Global Catalogue of Microorganisms (GCM) 10K type strain sequencing project: providing services to taxonomists for standard genome sequencing and annotation.</title>
        <authorList>
            <consortium name="The Broad Institute Genomics Platform"/>
            <consortium name="The Broad Institute Genome Sequencing Center for Infectious Disease"/>
            <person name="Wu L."/>
            <person name="Ma J."/>
        </authorList>
    </citation>
    <scope>NUCLEOTIDE SEQUENCE [LARGE SCALE GENOMIC DNA]</scope>
    <source>
        <strain evidence="2 3">JCM 6922</strain>
    </source>
</reference>
<evidence type="ECO:0000313" key="3">
    <source>
        <dbReference type="Proteomes" id="UP001500460"/>
    </source>
</evidence>
<evidence type="ECO:0000313" key="2">
    <source>
        <dbReference type="EMBL" id="GAA2450797.1"/>
    </source>
</evidence>
<evidence type="ECO:0000256" key="1">
    <source>
        <dbReference type="SAM" id="MobiDB-lite"/>
    </source>
</evidence>
<organism evidence="2 3">
    <name type="scientific">Streptomyces glaucus</name>
    <dbReference type="NCBI Taxonomy" id="284029"/>
    <lineage>
        <taxon>Bacteria</taxon>
        <taxon>Bacillati</taxon>
        <taxon>Actinomycetota</taxon>
        <taxon>Actinomycetes</taxon>
        <taxon>Kitasatosporales</taxon>
        <taxon>Streptomycetaceae</taxon>
        <taxon>Streptomyces</taxon>
    </lineage>
</organism>
<dbReference type="Proteomes" id="UP001500460">
    <property type="component" value="Unassembled WGS sequence"/>
</dbReference>
<gene>
    <name evidence="2" type="ORF">GCM10010421_49070</name>
</gene>
<sequence length="155" mass="16613">MAARERSVIPLGRPQYLNRLHGLRPPAEPKGLLGGVDDAGPVVGPEALDRIRPEAVARLDRPYLGNEGVEEIDALINVDGLTPLQAADRYLAGHGSGPLARPAPRRRGGTPRARRLPPPAPPPRRRARFRPARRGPARLVADPGRLTDAGAAPRT</sequence>
<feature type="compositionally biased region" description="Basic residues" evidence="1">
    <location>
        <begin position="103"/>
        <end position="115"/>
    </location>
</feature>
<feature type="region of interest" description="Disordered" evidence="1">
    <location>
        <begin position="89"/>
        <end position="155"/>
    </location>
</feature>
<keyword evidence="3" id="KW-1185">Reference proteome</keyword>
<dbReference type="EMBL" id="BAAATK010000038">
    <property type="protein sequence ID" value="GAA2450797.1"/>
    <property type="molecule type" value="Genomic_DNA"/>
</dbReference>
<feature type="compositionally biased region" description="Basic residues" evidence="1">
    <location>
        <begin position="123"/>
        <end position="136"/>
    </location>
</feature>
<accession>A0ABN3K7T9</accession>
<protein>
    <submittedName>
        <fullName evidence="2">Uncharacterized protein</fullName>
    </submittedName>
</protein>